<dbReference type="InterPro" id="IPR013520">
    <property type="entry name" value="Ribonucl_H"/>
</dbReference>
<comment type="caution">
    <text evidence="20">The sequence shown here is derived from an EMBL/GenBank/DDBJ whole genome shotgun (WGS) entry which is preliminary data.</text>
</comment>
<comment type="catalytic activity">
    <reaction evidence="16 17">
        <text>DNA(n) + a 2'-deoxyribonucleoside 5'-triphosphate = DNA(n+1) + diphosphate</text>
        <dbReference type="Rhea" id="RHEA:22508"/>
        <dbReference type="Rhea" id="RHEA-COMP:17339"/>
        <dbReference type="Rhea" id="RHEA-COMP:17340"/>
        <dbReference type="ChEBI" id="CHEBI:33019"/>
        <dbReference type="ChEBI" id="CHEBI:61560"/>
        <dbReference type="ChEBI" id="CHEBI:173112"/>
        <dbReference type="EC" id="2.7.7.7"/>
    </reaction>
</comment>
<dbReference type="SUPFAM" id="SSF53098">
    <property type="entry name" value="Ribonuclease H-like"/>
    <property type="match status" value="1"/>
</dbReference>
<protein>
    <recommendedName>
        <fullName evidence="4 17">DNA polymerase III subunit epsilon</fullName>
        <ecNumber evidence="3 17">2.7.7.7</ecNumber>
    </recommendedName>
</protein>
<comment type="cofactor">
    <cofactor evidence="1 17">
        <name>Mn(2+)</name>
        <dbReference type="ChEBI" id="CHEBI:29035"/>
    </cofactor>
</comment>
<comment type="subunit">
    <text evidence="17">DNA polymerase III contains a core (composed of alpha, epsilon and theta chains) that associates with a tau subunit. This core dimerizes to form the POLIII' complex. PolIII' associates with the gamma complex (composed of gamma, delta, delta', psi and chi chains) and with the beta chain to form the complete DNA polymerase III complex.</text>
</comment>
<organism evidence="20 21">
    <name type="scientific">Parvularcula lutaonensis</name>
    <dbReference type="NCBI Taxonomy" id="491923"/>
    <lineage>
        <taxon>Bacteria</taxon>
        <taxon>Pseudomonadati</taxon>
        <taxon>Pseudomonadota</taxon>
        <taxon>Alphaproteobacteria</taxon>
        <taxon>Parvularculales</taxon>
        <taxon>Parvularculaceae</taxon>
        <taxon>Parvularcula</taxon>
    </lineage>
</organism>
<evidence type="ECO:0000256" key="16">
    <source>
        <dbReference type="ARBA" id="ARBA00049244"/>
    </source>
</evidence>
<keyword evidence="7 17" id="KW-0235">DNA replication</keyword>
<evidence type="ECO:0000256" key="5">
    <source>
        <dbReference type="ARBA" id="ARBA00022679"/>
    </source>
</evidence>
<keyword evidence="8 17" id="KW-0540">Nuclease</keyword>
<dbReference type="NCBIfam" id="NF004316">
    <property type="entry name" value="PRK05711.1"/>
    <property type="match status" value="1"/>
</dbReference>
<dbReference type="PANTHER" id="PTHR30231:SF41">
    <property type="entry name" value="DNA POLYMERASE III SUBUNIT EPSILON"/>
    <property type="match status" value="1"/>
</dbReference>
<evidence type="ECO:0000256" key="13">
    <source>
        <dbReference type="ARBA" id="ARBA00022932"/>
    </source>
</evidence>
<dbReference type="EMBL" id="JBHRVA010000002">
    <property type="protein sequence ID" value="MFC3301986.1"/>
    <property type="molecule type" value="Genomic_DNA"/>
</dbReference>
<evidence type="ECO:0000313" key="21">
    <source>
        <dbReference type="Proteomes" id="UP001595607"/>
    </source>
</evidence>
<evidence type="ECO:0000256" key="17">
    <source>
        <dbReference type="RuleBase" id="RU364087"/>
    </source>
</evidence>
<dbReference type="EC" id="2.7.7.7" evidence="3 17"/>
<dbReference type="InterPro" id="IPR006309">
    <property type="entry name" value="DnaQ_proteo"/>
</dbReference>
<dbReference type="Pfam" id="PF00929">
    <property type="entry name" value="RNase_T"/>
    <property type="match status" value="1"/>
</dbReference>
<keyword evidence="6 17" id="KW-0548">Nucleotidyltransferase</keyword>
<keyword evidence="11 17" id="KW-0269">Exonuclease</keyword>
<evidence type="ECO:0000256" key="3">
    <source>
        <dbReference type="ARBA" id="ARBA00012417"/>
    </source>
</evidence>
<keyword evidence="21" id="KW-1185">Reference proteome</keyword>
<comment type="function">
    <text evidence="15 17">DNA polymerase III is a complex, multichain enzyme responsible for most of the replicative synthesis in bacteria. The epsilon subunit contain the editing function and is a proofreading 3'-5' exonuclease.</text>
</comment>
<keyword evidence="5 17" id="KW-0808">Transferase</keyword>
<evidence type="ECO:0000256" key="12">
    <source>
        <dbReference type="ARBA" id="ARBA00022842"/>
    </source>
</evidence>
<keyword evidence="13 17" id="KW-0239">DNA-directed DNA polymerase</keyword>
<evidence type="ECO:0000256" key="11">
    <source>
        <dbReference type="ARBA" id="ARBA00022839"/>
    </source>
</evidence>
<feature type="domain" description="Exonuclease" evidence="19">
    <location>
        <begin position="3"/>
        <end position="176"/>
    </location>
</feature>
<dbReference type="InterPro" id="IPR036397">
    <property type="entry name" value="RNaseH_sf"/>
</dbReference>
<gene>
    <name evidence="17 20" type="primary">dnaQ</name>
    <name evidence="20" type="ORF">ACFONP_04500</name>
</gene>
<accession>A0ABV7MCC6</accession>
<dbReference type="Gene3D" id="3.30.420.10">
    <property type="entry name" value="Ribonuclease H-like superfamily/Ribonuclease H"/>
    <property type="match status" value="1"/>
</dbReference>
<evidence type="ECO:0000259" key="19">
    <source>
        <dbReference type="SMART" id="SM00479"/>
    </source>
</evidence>
<evidence type="ECO:0000256" key="7">
    <source>
        <dbReference type="ARBA" id="ARBA00022705"/>
    </source>
</evidence>
<evidence type="ECO:0000256" key="14">
    <source>
        <dbReference type="ARBA" id="ARBA00023211"/>
    </source>
</evidence>
<evidence type="ECO:0000256" key="8">
    <source>
        <dbReference type="ARBA" id="ARBA00022722"/>
    </source>
</evidence>
<keyword evidence="10 17" id="KW-0378">Hydrolase</keyword>
<dbReference type="Proteomes" id="UP001595607">
    <property type="component" value="Unassembled WGS sequence"/>
</dbReference>
<keyword evidence="12 17" id="KW-0460">Magnesium</keyword>
<dbReference type="PANTHER" id="PTHR30231">
    <property type="entry name" value="DNA POLYMERASE III SUBUNIT EPSILON"/>
    <property type="match status" value="1"/>
</dbReference>
<evidence type="ECO:0000256" key="2">
    <source>
        <dbReference type="ARBA" id="ARBA00001946"/>
    </source>
</evidence>
<dbReference type="InterPro" id="IPR006054">
    <property type="entry name" value="DnaQ"/>
</dbReference>
<sequence length="235" mass="25759">MVRQVIFDTETTGFSPQDGDRLIEIGAIEMIDGNLTGESFHRYVNPERDVPMEAYRVHRISTEMLQDKPLFRDPSVGEAFLAFIEGAELIAHNAPFDVGFINAELDIAGLPALTNKVIDTVPMARRKFPGAPASLDALCQRFGISKAERDEKGHGALLDAELLARVYIELTGGRQASFLSASTSSRSAPGDAGGDRAVTYQRPRPLPPRITDEERAAHRAFIEELGTPIWAKLQG</sequence>
<name>A0ABV7MCC6_9PROT</name>
<reference evidence="21" key="1">
    <citation type="journal article" date="2019" name="Int. J. Syst. Evol. Microbiol.">
        <title>The Global Catalogue of Microorganisms (GCM) 10K type strain sequencing project: providing services to taxonomists for standard genome sequencing and annotation.</title>
        <authorList>
            <consortium name="The Broad Institute Genomics Platform"/>
            <consortium name="The Broad Institute Genome Sequencing Center for Infectious Disease"/>
            <person name="Wu L."/>
            <person name="Ma J."/>
        </authorList>
    </citation>
    <scope>NUCLEOTIDE SEQUENCE [LARGE SCALE GENOMIC DNA]</scope>
    <source>
        <strain evidence="21">KCTC 22245</strain>
    </source>
</reference>
<comment type="cofactor">
    <cofactor evidence="2 17">
        <name>Mg(2+)</name>
        <dbReference type="ChEBI" id="CHEBI:18420"/>
    </cofactor>
</comment>
<dbReference type="NCBIfam" id="TIGR01406">
    <property type="entry name" value="dnaQ_proteo"/>
    <property type="match status" value="1"/>
</dbReference>
<keyword evidence="14 17" id="KW-0464">Manganese</keyword>
<keyword evidence="9 17" id="KW-0479">Metal-binding</keyword>
<evidence type="ECO:0000313" key="20">
    <source>
        <dbReference type="EMBL" id="MFC3301986.1"/>
    </source>
</evidence>
<evidence type="ECO:0000256" key="15">
    <source>
        <dbReference type="ARBA" id="ARBA00025483"/>
    </source>
</evidence>
<dbReference type="GO" id="GO:0003887">
    <property type="term" value="F:DNA-directed DNA polymerase activity"/>
    <property type="evidence" value="ECO:0007669"/>
    <property type="project" value="UniProtKB-EC"/>
</dbReference>
<dbReference type="NCBIfam" id="TIGR00573">
    <property type="entry name" value="dnaq"/>
    <property type="match status" value="1"/>
</dbReference>
<dbReference type="CDD" id="cd06131">
    <property type="entry name" value="DNA_pol_III_epsilon_Ecoli_like"/>
    <property type="match status" value="1"/>
</dbReference>
<dbReference type="SMART" id="SM00479">
    <property type="entry name" value="EXOIII"/>
    <property type="match status" value="1"/>
</dbReference>
<evidence type="ECO:0000256" key="4">
    <source>
        <dbReference type="ARBA" id="ARBA00020352"/>
    </source>
</evidence>
<dbReference type="InterPro" id="IPR012337">
    <property type="entry name" value="RNaseH-like_sf"/>
</dbReference>
<evidence type="ECO:0000256" key="10">
    <source>
        <dbReference type="ARBA" id="ARBA00022801"/>
    </source>
</evidence>
<dbReference type="RefSeq" id="WP_189573972.1">
    <property type="nucleotide sequence ID" value="NZ_BMXU01000001.1"/>
</dbReference>
<evidence type="ECO:0000256" key="6">
    <source>
        <dbReference type="ARBA" id="ARBA00022695"/>
    </source>
</evidence>
<evidence type="ECO:0000256" key="1">
    <source>
        <dbReference type="ARBA" id="ARBA00001936"/>
    </source>
</evidence>
<feature type="compositionally biased region" description="Low complexity" evidence="18">
    <location>
        <begin position="179"/>
        <end position="188"/>
    </location>
</feature>
<proteinExistence type="predicted"/>
<evidence type="ECO:0000256" key="18">
    <source>
        <dbReference type="SAM" id="MobiDB-lite"/>
    </source>
</evidence>
<evidence type="ECO:0000256" key="9">
    <source>
        <dbReference type="ARBA" id="ARBA00022723"/>
    </source>
</evidence>
<feature type="region of interest" description="Disordered" evidence="18">
    <location>
        <begin position="179"/>
        <end position="209"/>
    </location>
</feature>